<proteinExistence type="predicted"/>
<organism evidence="1 2">
    <name type="scientific">Araneus ventricosus</name>
    <name type="common">Orbweaver spider</name>
    <name type="synonym">Epeira ventricosa</name>
    <dbReference type="NCBI Taxonomy" id="182803"/>
    <lineage>
        <taxon>Eukaryota</taxon>
        <taxon>Metazoa</taxon>
        <taxon>Ecdysozoa</taxon>
        <taxon>Arthropoda</taxon>
        <taxon>Chelicerata</taxon>
        <taxon>Arachnida</taxon>
        <taxon>Araneae</taxon>
        <taxon>Araneomorphae</taxon>
        <taxon>Entelegynae</taxon>
        <taxon>Araneoidea</taxon>
        <taxon>Araneidae</taxon>
        <taxon>Araneus</taxon>
    </lineage>
</organism>
<comment type="caution">
    <text evidence="1">The sequence shown here is derived from an EMBL/GenBank/DDBJ whole genome shotgun (WGS) entry which is preliminary data.</text>
</comment>
<dbReference type="Proteomes" id="UP000499080">
    <property type="component" value="Unassembled WGS sequence"/>
</dbReference>
<name>A0A4Y2GPK2_ARAVE</name>
<gene>
    <name evidence="1" type="ORF">AVEN_3819_1</name>
</gene>
<dbReference type="EMBL" id="BGPR01001476">
    <property type="protein sequence ID" value="GBM54831.1"/>
    <property type="molecule type" value="Genomic_DNA"/>
</dbReference>
<accession>A0A4Y2GPK2</accession>
<sequence length="181" mass="20337">MDILRDTGASIDIVSRNHVRPENVTGETVWIKQSLDLNYKSLPLAKVELQSPEFGYIVTKGAVIDAQLGSGWYLLSNKSHQLILEAKRKPNLNAVITRSQTRKTDPSRSRGGNVAPAEEPVAVVGKEYGGLVEISSNELRKAQRDCPTLQTCVLQAEKENSEYQMEGEILFRKVKRPFWER</sequence>
<evidence type="ECO:0000313" key="1">
    <source>
        <dbReference type="EMBL" id="GBM54831.1"/>
    </source>
</evidence>
<dbReference type="AlphaFoldDB" id="A0A4Y2GPK2"/>
<protein>
    <submittedName>
        <fullName evidence="1">Uncharacterized protein</fullName>
    </submittedName>
</protein>
<reference evidence="1 2" key="1">
    <citation type="journal article" date="2019" name="Sci. Rep.">
        <title>Orb-weaving spider Araneus ventricosus genome elucidates the spidroin gene catalogue.</title>
        <authorList>
            <person name="Kono N."/>
            <person name="Nakamura H."/>
            <person name="Ohtoshi R."/>
            <person name="Moran D.A.P."/>
            <person name="Shinohara A."/>
            <person name="Yoshida Y."/>
            <person name="Fujiwara M."/>
            <person name="Mori M."/>
            <person name="Tomita M."/>
            <person name="Arakawa K."/>
        </authorList>
    </citation>
    <scope>NUCLEOTIDE SEQUENCE [LARGE SCALE GENOMIC DNA]</scope>
</reference>
<evidence type="ECO:0000313" key="2">
    <source>
        <dbReference type="Proteomes" id="UP000499080"/>
    </source>
</evidence>
<keyword evidence="2" id="KW-1185">Reference proteome</keyword>